<dbReference type="PIRSF" id="PIRSF006205">
    <property type="entry name" value="Dxp_reductismrs"/>
    <property type="match status" value="1"/>
</dbReference>
<evidence type="ECO:0000256" key="9">
    <source>
        <dbReference type="HAMAP-Rule" id="MF_00183"/>
    </source>
</evidence>
<feature type="binding site" evidence="9">
    <location>
        <position position="12"/>
    </location>
    <ligand>
        <name>NADPH</name>
        <dbReference type="ChEBI" id="CHEBI:57783"/>
    </ligand>
</feature>
<evidence type="ECO:0000259" key="10">
    <source>
        <dbReference type="Pfam" id="PF02670"/>
    </source>
</evidence>
<keyword evidence="7 9" id="KW-0414">Isoprene biosynthesis</keyword>
<keyword evidence="13" id="KW-0413">Isomerase</keyword>
<dbReference type="KEGG" id="doe:DENOEST_0898"/>
<dbReference type="OrthoDB" id="9806546at2"/>
<dbReference type="Pfam" id="PF08436">
    <property type="entry name" value="DXP_redisom_C"/>
    <property type="match status" value="1"/>
</dbReference>
<dbReference type="GO" id="GO:0070402">
    <property type="term" value="F:NADPH binding"/>
    <property type="evidence" value="ECO:0007669"/>
    <property type="project" value="InterPro"/>
</dbReference>
<dbReference type="EC" id="1.1.1.267" evidence="9"/>
<feature type="binding site" evidence="9">
    <location>
        <position position="128"/>
    </location>
    <ligand>
        <name>NADPH</name>
        <dbReference type="ChEBI" id="CHEBI:57783"/>
    </ligand>
</feature>
<feature type="domain" description="1-deoxy-D-xylulose 5-phosphate reductoisomerase N-terminal" evidence="10">
    <location>
        <begin position="6"/>
        <end position="134"/>
    </location>
</feature>
<dbReference type="UniPathway" id="UPA00056">
    <property type="reaction ID" value="UER00092"/>
</dbReference>
<comment type="cofactor">
    <cofactor evidence="9">
        <name>Mg(2+)</name>
        <dbReference type="ChEBI" id="CHEBI:18420"/>
    </cofactor>
    <cofactor evidence="9">
        <name>Mn(2+)</name>
        <dbReference type="ChEBI" id="CHEBI:29035"/>
    </cofactor>
</comment>
<feature type="binding site" evidence="9">
    <location>
        <position position="154"/>
    </location>
    <ligand>
        <name>1-deoxy-D-xylulose 5-phosphate</name>
        <dbReference type="ChEBI" id="CHEBI:57792"/>
    </ligand>
</feature>
<evidence type="ECO:0000259" key="12">
    <source>
        <dbReference type="Pfam" id="PF13288"/>
    </source>
</evidence>
<organism evidence="13 14">
    <name type="scientific">Denitratisoma oestradiolicum</name>
    <dbReference type="NCBI Taxonomy" id="311182"/>
    <lineage>
        <taxon>Bacteria</taxon>
        <taxon>Pseudomonadati</taxon>
        <taxon>Pseudomonadota</taxon>
        <taxon>Betaproteobacteria</taxon>
        <taxon>Nitrosomonadales</taxon>
        <taxon>Sterolibacteriaceae</taxon>
        <taxon>Denitratisoma</taxon>
    </lineage>
</organism>
<feature type="binding site" evidence="9">
    <location>
        <position position="228"/>
    </location>
    <ligand>
        <name>1-deoxy-D-xylulose 5-phosphate</name>
        <dbReference type="ChEBI" id="CHEBI:57792"/>
    </ligand>
</feature>
<dbReference type="Pfam" id="PF02670">
    <property type="entry name" value="DXP_reductoisom"/>
    <property type="match status" value="1"/>
</dbReference>
<feature type="binding site" evidence="9">
    <location>
        <position position="15"/>
    </location>
    <ligand>
        <name>NADPH</name>
        <dbReference type="ChEBI" id="CHEBI:57783"/>
    </ligand>
</feature>
<keyword evidence="5 9" id="KW-0560">Oxidoreductase</keyword>
<evidence type="ECO:0000256" key="5">
    <source>
        <dbReference type="ARBA" id="ARBA00023002"/>
    </source>
</evidence>
<dbReference type="InterPro" id="IPR036169">
    <property type="entry name" value="DXPR_C_sf"/>
</dbReference>
<dbReference type="NCBIfam" id="TIGR00243">
    <property type="entry name" value="Dxr"/>
    <property type="match status" value="1"/>
</dbReference>
<dbReference type="Gene3D" id="3.40.50.720">
    <property type="entry name" value="NAD(P)-binding Rossmann-like Domain"/>
    <property type="match status" value="1"/>
</dbReference>
<evidence type="ECO:0000256" key="6">
    <source>
        <dbReference type="ARBA" id="ARBA00023211"/>
    </source>
</evidence>
<dbReference type="InterPro" id="IPR013644">
    <property type="entry name" value="DXP_reductoisomerase_C"/>
</dbReference>
<evidence type="ECO:0000259" key="11">
    <source>
        <dbReference type="Pfam" id="PF08436"/>
    </source>
</evidence>
<feature type="binding site" evidence="9">
    <location>
        <position position="14"/>
    </location>
    <ligand>
        <name>NADPH</name>
        <dbReference type="ChEBI" id="CHEBI:57783"/>
    </ligand>
</feature>
<comment type="similarity">
    <text evidence="2 9">Belongs to the DXR family.</text>
</comment>
<dbReference type="InterPro" id="IPR026877">
    <property type="entry name" value="DXPR_C"/>
</dbReference>
<feature type="binding site" evidence="9">
    <location>
        <position position="224"/>
    </location>
    <ligand>
        <name>1-deoxy-D-xylulose 5-phosphate</name>
        <dbReference type="ChEBI" id="CHEBI:57792"/>
    </ligand>
</feature>
<dbReference type="SUPFAM" id="SSF51735">
    <property type="entry name" value="NAD(P)-binding Rossmann-fold domains"/>
    <property type="match status" value="1"/>
</dbReference>
<keyword evidence="6 9" id="KW-0464">Manganese</keyword>
<keyword evidence="3 9" id="KW-0479">Metal-binding</keyword>
<accession>A0A6S6XV55</accession>
<dbReference type="GO" id="GO:0016853">
    <property type="term" value="F:isomerase activity"/>
    <property type="evidence" value="ECO:0007669"/>
    <property type="project" value="UniProtKB-KW"/>
</dbReference>
<dbReference type="HAMAP" id="MF_00183">
    <property type="entry name" value="DXP_reductoisom"/>
    <property type="match status" value="1"/>
</dbReference>
<keyword evidence="9" id="KW-0460">Magnesium</keyword>
<feature type="binding site" evidence="9">
    <location>
        <position position="154"/>
    </location>
    <ligand>
        <name>Mn(2+)</name>
        <dbReference type="ChEBI" id="CHEBI:29035"/>
    </ligand>
</feature>
<dbReference type="EMBL" id="LR778301">
    <property type="protein sequence ID" value="CAB1368063.1"/>
    <property type="molecule type" value="Genomic_DNA"/>
</dbReference>
<evidence type="ECO:0000256" key="7">
    <source>
        <dbReference type="ARBA" id="ARBA00023229"/>
    </source>
</evidence>
<dbReference type="RefSeq" id="WP_145771574.1">
    <property type="nucleotide sequence ID" value="NZ_LR778301.1"/>
</dbReference>
<feature type="binding site" evidence="9">
    <location>
        <position position="153"/>
    </location>
    <ligand>
        <name>1-deoxy-D-xylulose 5-phosphate</name>
        <dbReference type="ChEBI" id="CHEBI:57792"/>
    </ligand>
</feature>
<feature type="domain" description="DXP reductoisomerase C-terminal" evidence="12">
    <location>
        <begin position="268"/>
        <end position="384"/>
    </location>
</feature>
<evidence type="ECO:0000256" key="8">
    <source>
        <dbReference type="ARBA" id="ARBA00048543"/>
    </source>
</evidence>
<dbReference type="PANTHER" id="PTHR30525:SF0">
    <property type="entry name" value="1-DEOXY-D-XYLULOSE 5-PHOSPHATE REDUCTOISOMERASE, CHLOROPLASTIC"/>
    <property type="match status" value="1"/>
</dbReference>
<dbReference type="SUPFAM" id="SSF69055">
    <property type="entry name" value="1-deoxy-D-xylulose-5-phosphate reductoisomerase, C-terminal domain"/>
    <property type="match status" value="1"/>
</dbReference>
<comment type="catalytic activity">
    <reaction evidence="8">
        <text>2-C-methyl-D-erythritol 4-phosphate + NADP(+) = 1-deoxy-D-xylulose 5-phosphate + NADPH + H(+)</text>
        <dbReference type="Rhea" id="RHEA:13717"/>
        <dbReference type="ChEBI" id="CHEBI:15378"/>
        <dbReference type="ChEBI" id="CHEBI:57783"/>
        <dbReference type="ChEBI" id="CHEBI:57792"/>
        <dbReference type="ChEBI" id="CHEBI:58262"/>
        <dbReference type="ChEBI" id="CHEBI:58349"/>
        <dbReference type="EC" id="1.1.1.267"/>
    </reaction>
    <physiologicalReaction direction="right-to-left" evidence="8">
        <dbReference type="Rhea" id="RHEA:13719"/>
    </physiologicalReaction>
</comment>
<comment type="function">
    <text evidence="9">Catalyzes the NADPH-dependent rearrangement and reduction of 1-deoxy-D-xylulose-5-phosphate (DXP) to 2-C-methyl-D-erythritol 4-phosphate (MEP).</text>
</comment>
<feature type="binding site" evidence="9">
    <location>
        <position position="225"/>
    </location>
    <ligand>
        <name>1-deoxy-D-xylulose 5-phosphate</name>
        <dbReference type="ChEBI" id="CHEBI:57792"/>
    </ligand>
</feature>
<keyword evidence="14" id="KW-1185">Reference proteome</keyword>
<feature type="binding site" evidence="9">
    <location>
        <position position="206"/>
    </location>
    <ligand>
        <name>1-deoxy-D-xylulose 5-phosphate</name>
        <dbReference type="ChEBI" id="CHEBI:57792"/>
    </ligand>
</feature>
<dbReference type="Proteomes" id="UP000515733">
    <property type="component" value="Chromosome"/>
</dbReference>
<dbReference type="AlphaFoldDB" id="A0A6S6XV55"/>
<dbReference type="GO" id="GO:0030145">
    <property type="term" value="F:manganese ion binding"/>
    <property type="evidence" value="ECO:0007669"/>
    <property type="project" value="TreeGrafter"/>
</dbReference>
<evidence type="ECO:0000313" key="14">
    <source>
        <dbReference type="Proteomes" id="UP000515733"/>
    </source>
</evidence>
<feature type="binding site" evidence="9">
    <location>
        <position position="127"/>
    </location>
    <ligand>
        <name>1-deoxy-D-xylulose 5-phosphate</name>
        <dbReference type="ChEBI" id="CHEBI:57792"/>
    </ligand>
</feature>
<feature type="binding site" evidence="9">
    <location>
        <position position="152"/>
    </location>
    <ligand>
        <name>Mn(2+)</name>
        <dbReference type="ChEBI" id="CHEBI:29035"/>
    </ligand>
</feature>
<comment type="caution">
    <text evidence="9">Lacks conserved residue(s) required for the propagation of feature annotation.</text>
</comment>
<sequence>MTRQRLTILGATGSIGLSTLDVVARHPERFEVVALTGHHRVEVLARQCRTHHPRYAVVGSAQGADQLAALLGDEAHGMEILWGEAALEQVAALPEVDAVMAAIVGAAGLTPTLAAVRAGKRVLLANKEALVMAGRVFMAAVSQSGARLLPIDSEHNAIFQSLPADYAGNLARSGVRRILLTASGGPFLSVPLEQLQGVTPEQACAHPNWVMGRKISVDSATMMNKGLELIEAHWLFNAPPDLIEVVIHPQSVIHSLVAYADGSVLAQLGNPDMRTPIAHALAHPERIEAGVEPLDLFDVARLTFERPDLSRFPCLDLAYQALRAGGSAPAVLNAANEVAVAAFLDRRLPYLRIADVIARVLDRVPAMAVEDLESVLAADQAGREAALAIVANP</sequence>
<dbReference type="GO" id="GO:0030604">
    <property type="term" value="F:1-deoxy-D-xylulose-5-phosphate reductoisomerase activity"/>
    <property type="evidence" value="ECO:0007669"/>
    <property type="project" value="UniProtKB-UniRule"/>
</dbReference>
<feature type="binding site" evidence="9">
    <location>
        <position position="228"/>
    </location>
    <ligand>
        <name>Mn(2+)</name>
        <dbReference type="ChEBI" id="CHEBI:29035"/>
    </ligand>
</feature>
<evidence type="ECO:0000256" key="3">
    <source>
        <dbReference type="ARBA" id="ARBA00022723"/>
    </source>
</evidence>
<proteinExistence type="inferred from homology"/>
<evidence type="ECO:0000256" key="4">
    <source>
        <dbReference type="ARBA" id="ARBA00022857"/>
    </source>
</evidence>
<evidence type="ECO:0000256" key="1">
    <source>
        <dbReference type="ARBA" id="ARBA00005094"/>
    </source>
</evidence>
<dbReference type="InterPro" id="IPR003821">
    <property type="entry name" value="DXP_reductoisomerase"/>
</dbReference>
<dbReference type="SUPFAM" id="SSF55347">
    <property type="entry name" value="Glyceraldehyde-3-phosphate dehydrogenase-like, C-terminal domain"/>
    <property type="match status" value="1"/>
</dbReference>
<protein>
    <recommendedName>
        <fullName evidence="9">1-deoxy-D-xylulose 5-phosphate reductoisomerase</fullName>
        <shortName evidence="9">DXP reductoisomerase</shortName>
        <ecNumber evidence="9">1.1.1.267</ecNumber>
    </recommendedName>
    <alternativeName>
        <fullName evidence="9">1-deoxyxylulose-5-phosphate reductoisomerase</fullName>
    </alternativeName>
    <alternativeName>
        <fullName evidence="9">2-C-methyl-D-erythritol 4-phosphate synthase</fullName>
    </alternativeName>
</protein>
<comment type="pathway">
    <text evidence="1 9">Isoprenoid biosynthesis; isopentenyl diphosphate biosynthesis via DXP pathway; isopentenyl diphosphate from 1-deoxy-D-xylulose 5-phosphate: step 1/6.</text>
</comment>
<dbReference type="NCBIfam" id="NF009114">
    <property type="entry name" value="PRK12464.1"/>
    <property type="match status" value="1"/>
</dbReference>
<feature type="binding site" evidence="9">
    <location>
        <position position="212"/>
    </location>
    <ligand>
        <name>NADPH</name>
        <dbReference type="ChEBI" id="CHEBI:57783"/>
    </ligand>
</feature>
<feature type="binding site" evidence="9">
    <location>
        <position position="219"/>
    </location>
    <ligand>
        <name>1-deoxy-D-xylulose 5-phosphate</name>
        <dbReference type="ChEBI" id="CHEBI:57792"/>
    </ligand>
</feature>
<feature type="binding site" evidence="9">
    <location>
        <position position="183"/>
    </location>
    <ligand>
        <name>1-deoxy-D-xylulose 5-phosphate</name>
        <dbReference type="ChEBI" id="CHEBI:57792"/>
    </ligand>
</feature>
<dbReference type="GO" id="GO:0051484">
    <property type="term" value="P:isopentenyl diphosphate biosynthetic process, methylerythritol 4-phosphate pathway involved in terpenoid biosynthetic process"/>
    <property type="evidence" value="ECO:0007669"/>
    <property type="project" value="UniProtKB-ARBA"/>
</dbReference>
<dbReference type="Pfam" id="PF13288">
    <property type="entry name" value="DXPR_C"/>
    <property type="match status" value="1"/>
</dbReference>
<dbReference type="NCBIfam" id="NF003938">
    <property type="entry name" value="PRK05447.1-1"/>
    <property type="match status" value="1"/>
</dbReference>
<feature type="binding site" evidence="9">
    <location>
        <position position="126"/>
    </location>
    <ligand>
        <name>NADPH</name>
        <dbReference type="ChEBI" id="CHEBI:57783"/>
    </ligand>
</feature>
<dbReference type="FunFam" id="3.40.50.720:FF:000045">
    <property type="entry name" value="1-deoxy-D-xylulose 5-phosphate reductoisomerase"/>
    <property type="match status" value="1"/>
</dbReference>
<name>A0A6S6XV55_9PROT</name>
<feature type="domain" description="1-deoxy-D-xylulose 5-phosphate reductoisomerase C-terminal" evidence="11">
    <location>
        <begin position="148"/>
        <end position="236"/>
    </location>
</feature>
<dbReference type="PANTHER" id="PTHR30525">
    <property type="entry name" value="1-DEOXY-D-XYLULOSE 5-PHOSPHATE REDUCTOISOMERASE"/>
    <property type="match status" value="1"/>
</dbReference>
<dbReference type="Gene3D" id="1.10.1740.10">
    <property type="match status" value="1"/>
</dbReference>
<reference evidence="13 14" key="1">
    <citation type="submission" date="2020-03" db="EMBL/GenBank/DDBJ databases">
        <authorList>
            <consortium name="Genoscope - CEA"/>
            <person name="William W."/>
        </authorList>
    </citation>
    <scope>NUCLEOTIDE SEQUENCE [LARGE SCALE GENOMIC DNA]</scope>
    <source>
        <strain evidence="14">DSM 16959</strain>
    </source>
</reference>
<feature type="binding site" evidence="9">
    <location>
        <position position="13"/>
    </location>
    <ligand>
        <name>NADPH</name>
        <dbReference type="ChEBI" id="CHEBI:57783"/>
    </ligand>
</feature>
<dbReference type="InterPro" id="IPR013512">
    <property type="entry name" value="DXP_reductoisomerase_N"/>
</dbReference>
<keyword evidence="4 9" id="KW-0521">NADP</keyword>
<evidence type="ECO:0000313" key="13">
    <source>
        <dbReference type="EMBL" id="CAB1368063.1"/>
    </source>
</evidence>
<evidence type="ECO:0000256" key="2">
    <source>
        <dbReference type="ARBA" id="ARBA00006825"/>
    </source>
</evidence>
<dbReference type="InterPro" id="IPR036291">
    <property type="entry name" value="NAD(P)-bd_dom_sf"/>
</dbReference>
<gene>
    <name evidence="9 13" type="primary">dxr</name>
    <name evidence="13" type="ORF">DENOEST_0898</name>
</gene>